<dbReference type="OrthoDB" id="249246at2"/>
<dbReference type="AlphaFoldDB" id="A0A0F7CKC6"/>
<evidence type="ECO:0008006" key="3">
    <source>
        <dbReference type="Google" id="ProtNLM"/>
    </source>
</evidence>
<dbReference type="EMBL" id="CP011114">
    <property type="protein sequence ID" value="AKG37426.1"/>
    <property type="molecule type" value="Genomic_DNA"/>
</dbReference>
<reference evidence="1 2" key="1">
    <citation type="submission" date="2015-03" db="EMBL/GenBank/DDBJ databases">
        <authorList>
            <person name="Abdul Halim M."/>
        </authorList>
    </citation>
    <scope>NUCLEOTIDE SEQUENCE [LARGE SCALE GENOMIC DNA]</scope>
    <source>
        <strain evidence="1 2">ATCC 35681</strain>
    </source>
</reference>
<sequence length="198" mass="23214">MSFQDEQIQALLNQVEQAKMPRDILSGPVRIGDESYEFVERAFFEDKLKMYLPVTFEEMPVAMQKIKYPYEQRPEIVLSNEPGTVNLTLNRVDQKLQDGWVQRLTSGMKAMLKKMQPANVFYDEQLEEVNGKSIGYFDFKSPALDEPVYHNLFYFELEGETVMGSFNCPYRQYADWRDIVVQVIRSIRTVQEEEEPSL</sequence>
<dbReference type="RefSeq" id="WP_046723980.1">
    <property type="nucleotide sequence ID" value="NZ_CP011114.1"/>
</dbReference>
<evidence type="ECO:0000313" key="1">
    <source>
        <dbReference type="EMBL" id="AKG37426.1"/>
    </source>
</evidence>
<organism evidence="1 2">
    <name type="scientific">Paenibacillus durus ATCC 35681</name>
    <dbReference type="NCBI Taxonomy" id="1333534"/>
    <lineage>
        <taxon>Bacteria</taxon>
        <taxon>Bacillati</taxon>
        <taxon>Bacillota</taxon>
        <taxon>Bacilli</taxon>
        <taxon>Bacillales</taxon>
        <taxon>Paenibacillaceae</taxon>
        <taxon>Paenibacillus</taxon>
    </lineage>
</organism>
<dbReference type="HOGENOM" id="CLU_112340_0_0_9"/>
<proteinExistence type="predicted"/>
<protein>
    <recommendedName>
        <fullName evidence="3">DUF1795 domain-containing protein</fullName>
    </recommendedName>
</protein>
<evidence type="ECO:0000313" key="2">
    <source>
        <dbReference type="Proteomes" id="UP000034189"/>
    </source>
</evidence>
<dbReference type="PATRIC" id="fig|1333534.5.peg.5584"/>
<gene>
    <name evidence="1" type="ORF">VK70_25565</name>
</gene>
<dbReference type="Proteomes" id="UP000034189">
    <property type="component" value="Chromosome"/>
</dbReference>
<name>A0A0F7CKC6_PAEDU</name>
<accession>A0A0F7CKC6</accession>
<reference evidence="1 2" key="2">
    <citation type="journal article" date="2016" name="Genome Announc.">
        <title>Genome Sequence of a Gram-Positive Diazotroph, Paenibacillus durus Type Strain ATCC 35681.</title>
        <authorList>
            <person name="Halim M.A."/>
            <person name="Rahman A.Y."/>
            <person name="Sim K.S."/>
            <person name="Yam H.C."/>
            <person name="Rahim A.A."/>
            <person name="Ghazali A.H."/>
            <person name="Najimudin N."/>
        </authorList>
    </citation>
    <scope>NUCLEOTIDE SEQUENCE [LARGE SCALE GENOMIC DNA]</scope>
    <source>
        <strain evidence="1 2">ATCC 35681</strain>
    </source>
</reference>